<feature type="transmembrane region" description="Helical" evidence="2">
    <location>
        <begin position="143"/>
        <end position="168"/>
    </location>
</feature>
<dbReference type="InParanoid" id="L8FVC0"/>
<feature type="transmembrane region" description="Helical" evidence="2">
    <location>
        <begin position="180"/>
        <end position="198"/>
    </location>
</feature>
<evidence type="ECO:0000256" key="2">
    <source>
        <dbReference type="SAM" id="Phobius"/>
    </source>
</evidence>
<feature type="transmembrane region" description="Helical" evidence="2">
    <location>
        <begin position="41"/>
        <end position="59"/>
    </location>
</feature>
<accession>L8FVC0</accession>
<feature type="compositionally biased region" description="Pro residues" evidence="1">
    <location>
        <begin position="21"/>
        <end position="33"/>
    </location>
</feature>
<keyword evidence="2" id="KW-1133">Transmembrane helix</keyword>
<evidence type="ECO:0000313" key="4">
    <source>
        <dbReference type="Proteomes" id="UP000011064"/>
    </source>
</evidence>
<dbReference type="EMBL" id="GL573170">
    <property type="protein sequence ID" value="ELR04915.1"/>
    <property type="molecule type" value="Genomic_DNA"/>
</dbReference>
<proteinExistence type="predicted"/>
<reference evidence="4" key="1">
    <citation type="submission" date="2010-09" db="EMBL/GenBank/DDBJ databases">
        <title>The genome sequence of Geomyces destructans 20631-21.</title>
        <authorList>
            <consortium name="The Broad Institute Genome Sequencing Platform"/>
            <person name="Cuomo C.A."/>
            <person name="Blehert D.S."/>
            <person name="Lorch J.M."/>
            <person name="Young S.K."/>
            <person name="Zeng Q."/>
            <person name="Gargeya S."/>
            <person name="Fitzgerald M."/>
            <person name="Haas B."/>
            <person name="Abouelleil A."/>
            <person name="Alvarado L."/>
            <person name="Arachchi H.M."/>
            <person name="Berlin A."/>
            <person name="Brown A."/>
            <person name="Chapman S.B."/>
            <person name="Chen Z."/>
            <person name="Dunbar C."/>
            <person name="Freedman E."/>
            <person name="Gearin G."/>
            <person name="Gellesch M."/>
            <person name="Goldberg J."/>
            <person name="Griggs A."/>
            <person name="Gujja S."/>
            <person name="Heiman D."/>
            <person name="Howarth C."/>
            <person name="Larson L."/>
            <person name="Lui A."/>
            <person name="MacDonald P.J.P."/>
            <person name="Montmayeur A."/>
            <person name="Murphy C."/>
            <person name="Neiman D."/>
            <person name="Pearson M."/>
            <person name="Priest M."/>
            <person name="Roberts A."/>
            <person name="Saif S."/>
            <person name="Shea T."/>
            <person name="Shenoy N."/>
            <person name="Sisk P."/>
            <person name="Stolte C."/>
            <person name="Sykes S."/>
            <person name="Wortman J."/>
            <person name="Nusbaum C."/>
            <person name="Birren B."/>
        </authorList>
    </citation>
    <scope>NUCLEOTIDE SEQUENCE [LARGE SCALE GENOMIC DNA]</scope>
    <source>
        <strain evidence="4">ATCC MYA-4855 / 20631-21</strain>
    </source>
</reference>
<keyword evidence="2" id="KW-0472">Membrane</keyword>
<feature type="transmembrane region" description="Helical" evidence="2">
    <location>
        <begin position="204"/>
        <end position="226"/>
    </location>
</feature>
<dbReference type="AlphaFoldDB" id="L8FVC0"/>
<name>L8FVC0_PSED2</name>
<keyword evidence="4" id="KW-1185">Reference proteome</keyword>
<sequence length="255" mass="28241">MPRGRTRYHQPPTRQRTPTPTLIPTPAATPAPRQPRLNPKLLTGAFLIFLSLLIFLAVIKDLHSRTPWPAYKPLPSASTWFESSPPHSTPRTPQKAIRKTLKTISTLVTELNRTLTTTCPGCVWRTASGEVCVRTFYDDGDVVLFVVVGLLILTFSSLGTWVFLGGVADIALPFEARVQTWGLGGATVTLAGVVGMAFRGLRVRWYWCLLFMLGAAFGGMVLGVFVTPEELLVKWKEETRAEAENLAYAERQMGR</sequence>
<protein>
    <recommendedName>
        <fullName evidence="5">DUF4203 domain-containing protein</fullName>
    </recommendedName>
</protein>
<evidence type="ECO:0000313" key="3">
    <source>
        <dbReference type="EMBL" id="ELR04915.1"/>
    </source>
</evidence>
<organism evidence="3 4">
    <name type="scientific">Pseudogymnoascus destructans (strain ATCC MYA-4855 / 20631-21)</name>
    <name type="common">Bat white-nose syndrome fungus</name>
    <name type="synonym">Geomyces destructans</name>
    <dbReference type="NCBI Taxonomy" id="658429"/>
    <lineage>
        <taxon>Eukaryota</taxon>
        <taxon>Fungi</taxon>
        <taxon>Dikarya</taxon>
        <taxon>Ascomycota</taxon>
        <taxon>Pezizomycotina</taxon>
        <taxon>Leotiomycetes</taxon>
        <taxon>Thelebolales</taxon>
        <taxon>Thelebolaceae</taxon>
        <taxon>Pseudogymnoascus</taxon>
    </lineage>
</organism>
<gene>
    <name evidence="3" type="ORF">GMDG_00174</name>
</gene>
<feature type="region of interest" description="Disordered" evidence="1">
    <location>
        <begin position="1"/>
        <end position="36"/>
    </location>
</feature>
<dbReference type="Proteomes" id="UP000011064">
    <property type="component" value="Unassembled WGS sequence"/>
</dbReference>
<keyword evidence="2" id="KW-0812">Transmembrane</keyword>
<dbReference type="HOGENOM" id="CLU_1175911_0_0_1"/>
<dbReference type="VEuPathDB" id="FungiDB:GMDG_00174"/>
<dbReference type="OrthoDB" id="3440052at2759"/>
<evidence type="ECO:0008006" key="5">
    <source>
        <dbReference type="Google" id="ProtNLM"/>
    </source>
</evidence>
<evidence type="ECO:0000256" key="1">
    <source>
        <dbReference type="SAM" id="MobiDB-lite"/>
    </source>
</evidence>
<feature type="compositionally biased region" description="Low complexity" evidence="1">
    <location>
        <begin position="9"/>
        <end position="20"/>
    </location>
</feature>